<proteinExistence type="predicted"/>
<dbReference type="GeneID" id="86992756"/>
<dbReference type="CDD" id="cd01041">
    <property type="entry name" value="Rubrerythrin"/>
    <property type="match status" value="1"/>
</dbReference>
<dbReference type="InterPro" id="IPR009078">
    <property type="entry name" value="Ferritin-like_SF"/>
</dbReference>
<organism evidence="2 3">
    <name type="scientific">Solemya velum gill symbiont</name>
    <dbReference type="NCBI Taxonomy" id="2340"/>
    <lineage>
        <taxon>Bacteria</taxon>
        <taxon>Pseudomonadati</taxon>
        <taxon>Pseudomonadota</taxon>
        <taxon>Gammaproteobacteria</taxon>
        <taxon>sulfur-oxidizing symbionts</taxon>
    </lineage>
</organism>
<evidence type="ECO:0000313" key="2">
    <source>
        <dbReference type="EMBL" id="OOY33926.1"/>
    </source>
</evidence>
<dbReference type="Pfam" id="PF02915">
    <property type="entry name" value="Rubrerythrin"/>
    <property type="match status" value="1"/>
</dbReference>
<dbReference type="PANTHER" id="PTHR33746:SF4">
    <property type="entry name" value="RUBRERYTHRIN"/>
    <property type="match status" value="1"/>
</dbReference>
<dbReference type="RefSeq" id="WP_078453624.1">
    <property type="nucleotide sequence ID" value="NZ_MPNX01000029.1"/>
</dbReference>
<gene>
    <name evidence="2" type="ORF">BOV88_12820</name>
</gene>
<feature type="domain" description="Ferritin-like diiron" evidence="1">
    <location>
        <begin position="27"/>
        <end position="170"/>
    </location>
</feature>
<dbReference type="Gene3D" id="2.20.28.10">
    <property type="match status" value="1"/>
</dbReference>
<sequence length="225" mass="25175">MSVIYKIAYLLFLSFVFLVSTGGEAVAGKYPATIEALQERYSDEINAHRKYNAYAKQACKEGYPNIAHLFKTLASSEAIHGRNFKNILKKLGAKPKADTHPIDSGSTRTNLKQAATVERDEIDTTYPTVLAKIKEENHQDAIRNITYAWKSEQQHRDLIVKLQKASSAFFGLLVKKIEGKESHFHVCQVCGSTLLEKTSEKCPICSHTGKYKEIPPLSEISCPVK</sequence>
<accession>A0A1T2CGF0</accession>
<dbReference type="PANTHER" id="PTHR33746">
    <property type="entry name" value="RUBRERYTHRIN"/>
    <property type="match status" value="1"/>
</dbReference>
<dbReference type="AlphaFoldDB" id="A0A1T2CGF0"/>
<reference evidence="2 3" key="1">
    <citation type="submission" date="2016-11" db="EMBL/GenBank/DDBJ databases">
        <title>Mixed transmission modes and dynamic genome evolution in an obligate animal-bacterial symbiosis.</title>
        <authorList>
            <person name="Russell S.L."/>
            <person name="Corbett-Detig R.B."/>
            <person name="Cavanaugh C.M."/>
        </authorList>
    </citation>
    <scope>NUCLEOTIDE SEQUENCE [LARGE SCALE GENOMIC DNA]</scope>
    <source>
        <strain evidence="2">MA-KB16</strain>
    </source>
</reference>
<dbReference type="GO" id="GO:0016491">
    <property type="term" value="F:oxidoreductase activity"/>
    <property type="evidence" value="ECO:0007669"/>
    <property type="project" value="InterPro"/>
</dbReference>
<name>A0A1T2CGF0_SOVGS</name>
<dbReference type="EMBL" id="MPNX01000029">
    <property type="protein sequence ID" value="OOY33926.1"/>
    <property type="molecule type" value="Genomic_DNA"/>
</dbReference>
<dbReference type="Gene3D" id="1.20.1260.10">
    <property type="match status" value="1"/>
</dbReference>
<dbReference type="GO" id="GO:0046872">
    <property type="term" value="F:metal ion binding"/>
    <property type="evidence" value="ECO:0007669"/>
    <property type="project" value="InterPro"/>
</dbReference>
<dbReference type="PROSITE" id="PS50905">
    <property type="entry name" value="FERRITIN_LIKE"/>
    <property type="match status" value="1"/>
</dbReference>
<dbReference type="SUPFAM" id="SSF57802">
    <property type="entry name" value="Rubredoxin-like"/>
    <property type="match status" value="1"/>
</dbReference>
<dbReference type="InterPro" id="IPR003251">
    <property type="entry name" value="Rr_diiron-bd_dom"/>
</dbReference>
<dbReference type="SUPFAM" id="SSF47240">
    <property type="entry name" value="Ferritin-like"/>
    <property type="match status" value="1"/>
</dbReference>
<dbReference type="InterPro" id="IPR052753">
    <property type="entry name" value="Rbr2/Nigerythrin"/>
</dbReference>
<dbReference type="Proteomes" id="UP000190962">
    <property type="component" value="Unassembled WGS sequence"/>
</dbReference>
<comment type="caution">
    <text evidence="2">The sequence shown here is derived from an EMBL/GenBank/DDBJ whole genome shotgun (WGS) entry which is preliminary data.</text>
</comment>
<dbReference type="InterPro" id="IPR009040">
    <property type="entry name" value="Ferritin-like_diiron"/>
</dbReference>
<evidence type="ECO:0000313" key="3">
    <source>
        <dbReference type="Proteomes" id="UP000190962"/>
    </source>
</evidence>
<evidence type="ECO:0000259" key="1">
    <source>
        <dbReference type="PROSITE" id="PS50905"/>
    </source>
</evidence>
<protein>
    <recommendedName>
        <fullName evidence="1">Ferritin-like diiron domain-containing protein</fullName>
    </recommendedName>
</protein>
<dbReference type="InterPro" id="IPR012347">
    <property type="entry name" value="Ferritin-like"/>
</dbReference>